<evidence type="ECO:0000313" key="3">
    <source>
        <dbReference type="Proteomes" id="UP000076770"/>
    </source>
</evidence>
<feature type="domain" description="BFN" evidence="1">
    <location>
        <begin position="12"/>
        <end position="152"/>
    </location>
</feature>
<dbReference type="Pfam" id="PF02577">
    <property type="entry name" value="BFN_dom"/>
    <property type="match status" value="1"/>
</dbReference>
<dbReference type="SUPFAM" id="SSF103256">
    <property type="entry name" value="Hypothetical protein TM0160"/>
    <property type="match status" value="1"/>
</dbReference>
<dbReference type="Proteomes" id="UP000076770">
    <property type="component" value="Chromosome i"/>
</dbReference>
<dbReference type="AlphaFoldDB" id="A0A157SXN4"/>
<dbReference type="GO" id="GO:0004518">
    <property type="term" value="F:nuclease activity"/>
    <property type="evidence" value="ECO:0007669"/>
    <property type="project" value="InterPro"/>
</dbReference>
<dbReference type="PATRIC" id="fig|2287.9.peg.215"/>
<proteinExistence type="predicted"/>
<name>A0A157SXN4_SACSO</name>
<gene>
    <name evidence="2" type="ORF">SSOP1_0205</name>
</gene>
<sequence length="159" mass="18381">MMSLQPIKDEDYIKVNSVDAFFMPLHGIPTIVCYLEDGRQFYLFSVPAEIVIAINKTKGNKEEEFGDKRENIYDIISFIPEITEEFSKHIEKVIIDDMIRDTGVYVATVEFKFDGVIIQKRMIPSHAIFLAIISNKPIFVKKGLVDEQEKESREGQQKF</sequence>
<reference evidence="3" key="1">
    <citation type="submission" date="2016-04" db="EMBL/GenBank/DDBJ databases">
        <authorList>
            <person name="Shah S.A."/>
            <person name="Garrett R.A."/>
        </authorList>
    </citation>
    <scope>NUCLEOTIDE SEQUENCE [LARGE SCALE GENOMIC DNA]</scope>
    <source>
        <strain evidence="3">ATCC 35091 / DSM 1616 / JCM 8930 / NBRC 15331 / P1</strain>
    </source>
</reference>
<accession>A0A157SXN4</accession>
<dbReference type="InterPro" id="IPR003729">
    <property type="entry name" value="Bi_nuclease_dom"/>
</dbReference>
<evidence type="ECO:0000313" key="2">
    <source>
        <dbReference type="EMBL" id="SAI83759.1"/>
    </source>
</evidence>
<protein>
    <recommendedName>
        <fullName evidence="1">BFN domain-containing protein</fullName>
    </recommendedName>
</protein>
<dbReference type="PROSITE" id="PS51658">
    <property type="entry name" value="BFN"/>
    <property type="match status" value="1"/>
</dbReference>
<organism evidence="2 3">
    <name type="scientific">Saccharolobus solfataricus</name>
    <name type="common">Sulfolobus solfataricus</name>
    <dbReference type="NCBI Taxonomy" id="2287"/>
    <lineage>
        <taxon>Archaea</taxon>
        <taxon>Thermoproteota</taxon>
        <taxon>Thermoprotei</taxon>
        <taxon>Sulfolobales</taxon>
        <taxon>Sulfolobaceae</taxon>
        <taxon>Saccharolobus</taxon>
    </lineage>
</organism>
<evidence type="ECO:0000259" key="1">
    <source>
        <dbReference type="PROSITE" id="PS51658"/>
    </source>
</evidence>
<dbReference type="InterPro" id="IPR036104">
    <property type="entry name" value="BFN_sf"/>
</dbReference>
<dbReference type="EMBL" id="LT549890">
    <property type="protein sequence ID" value="SAI83759.1"/>
    <property type="molecule type" value="Genomic_DNA"/>
</dbReference>
<dbReference type="Gene3D" id="3.10.690.10">
    <property type="entry name" value="Bifunctional nuclease domain"/>
    <property type="match status" value="1"/>
</dbReference>